<dbReference type="InterPro" id="IPR036388">
    <property type="entry name" value="WH-like_DNA-bd_sf"/>
</dbReference>
<dbReference type="EMBL" id="FNFE01000004">
    <property type="protein sequence ID" value="SDK44451.1"/>
    <property type="molecule type" value="Genomic_DNA"/>
</dbReference>
<dbReference type="Gene3D" id="1.10.10.10">
    <property type="entry name" value="Winged helix-like DNA-binding domain superfamily/Winged helix DNA-binding domain"/>
    <property type="match status" value="1"/>
</dbReference>
<dbReference type="SUPFAM" id="SSF46785">
    <property type="entry name" value="Winged helix' DNA-binding domain"/>
    <property type="match status" value="1"/>
</dbReference>
<name>A0A1G9BYB6_9EURY</name>
<reference evidence="2" key="1">
    <citation type="submission" date="2016-10" db="EMBL/GenBank/DDBJ databases">
        <authorList>
            <person name="Varghese N."/>
            <person name="Submissions S."/>
        </authorList>
    </citation>
    <scope>NUCLEOTIDE SEQUENCE [LARGE SCALE GENOMIC DNA]</scope>
    <source>
        <strain evidence="2">B4,CECT 8067,JCM 17497</strain>
    </source>
</reference>
<organism evidence="1 2">
    <name type="scientific">Natronorubrum texcoconense</name>
    <dbReference type="NCBI Taxonomy" id="1095776"/>
    <lineage>
        <taxon>Archaea</taxon>
        <taxon>Methanobacteriati</taxon>
        <taxon>Methanobacteriota</taxon>
        <taxon>Stenosarchaea group</taxon>
        <taxon>Halobacteria</taxon>
        <taxon>Halobacteriales</taxon>
        <taxon>Natrialbaceae</taxon>
        <taxon>Natronorubrum</taxon>
    </lineage>
</organism>
<dbReference type="STRING" id="1095776.SAMN04515672_3135"/>
<accession>A0A1G9BYB6</accession>
<dbReference type="Proteomes" id="UP000198882">
    <property type="component" value="Unassembled WGS sequence"/>
</dbReference>
<dbReference type="InterPro" id="IPR036390">
    <property type="entry name" value="WH_DNA-bd_sf"/>
</dbReference>
<dbReference type="RefSeq" id="WP_090308809.1">
    <property type="nucleotide sequence ID" value="NZ_FNFE01000004.1"/>
</dbReference>
<sequence>MTAVVDADTEELLALLEDEYARTIILETYRDAQSVEALSDACDADPSTVYRRIDRLQERELLADQQRLDPNGHHYKVYVARLEHVAIDVTDDGFDVTVDYREEDAADTFTRLYEEFSG</sequence>
<proteinExistence type="predicted"/>
<dbReference type="OrthoDB" id="163299at2157"/>
<evidence type="ECO:0008006" key="3">
    <source>
        <dbReference type="Google" id="ProtNLM"/>
    </source>
</evidence>
<dbReference type="AlphaFoldDB" id="A0A1G9BYB6"/>
<gene>
    <name evidence="1" type="ORF">SAMN04515672_3135</name>
</gene>
<keyword evidence="2" id="KW-1185">Reference proteome</keyword>
<evidence type="ECO:0000313" key="1">
    <source>
        <dbReference type="EMBL" id="SDK44451.1"/>
    </source>
</evidence>
<protein>
    <recommendedName>
        <fullName evidence="3">Helix-turn-helix domain-containing protein</fullName>
    </recommendedName>
</protein>
<evidence type="ECO:0000313" key="2">
    <source>
        <dbReference type="Proteomes" id="UP000198882"/>
    </source>
</evidence>